<protein>
    <submittedName>
        <fullName evidence="1">Uncharacterized protein</fullName>
    </submittedName>
</protein>
<sequence length="84" mass="9708">MKAVRHTVKQIDHRTKISSAQWKLDNVTQVLAHRCAYLNELIFACYIKTGMLSPETPSFFDIVERNSGLRQSRNLVLEINESVF</sequence>
<dbReference type="Proteomes" id="UP000326678">
    <property type="component" value="Chromosome Gxm1"/>
</dbReference>
<dbReference type="KEGG" id="nsh:GXM_00594"/>
<accession>A0A5P8VS41</accession>
<name>A0A5P8VS41_9NOSO</name>
<gene>
    <name evidence="1" type="ORF">GXM_00594</name>
</gene>
<keyword evidence="2" id="KW-1185">Reference proteome</keyword>
<evidence type="ECO:0000313" key="1">
    <source>
        <dbReference type="EMBL" id="QFS43121.1"/>
    </source>
</evidence>
<proteinExistence type="predicted"/>
<organism evidence="1 2">
    <name type="scientific">Nostoc sphaeroides CCNUC1</name>
    <dbReference type="NCBI Taxonomy" id="2653204"/>
    <lineage>
        <taxon>Bacteria</taxon>
        <taxon>Bacillati</taxon>
        <taxon>Cyanobacteriota</taxon>
        <taxon>Cyanophyceae</taxon>
        <taxon>Nostocales</taxon>
        <taxon>Nostocaceae</taxon>
        <taxon>Nostoc</taxon>
    </lineage>
</organism>
<dbReference type="AlphaFoldDB" id="A0A5P8VS41"/>
<dbReference type="EMBL" id="CP045226">
    <property type="protein sequence ID" value="QFS43121.1"/>
    <property type="molecule type" value="Genomic_DNA"/>
</dbReference>
<reference evidence="1 2" key="1">
    <citation type="submission" date="2019-10" db="EMBL/GenBank/DDBJ databases">
        <title>Genomic and transcriptomic insights into the perfect genentic adaptation of a filamentous nitrogen-fixing cyanobacterium to rice fields.</title>
        <authorList>
            <person name="Chen Z."/>
        </authorList>
    </citation>
    <scope>NUCLEOTIDE SEQUENCE [LARGE SCALE GENOMIC DNA]</scope>
    <source>
        <strain evidence="1">CCNUC1</strain>
    </source>
</reference>
<evidence type="ECO:0000313" key="2">
    <source>
        <dbReference type="Proteomes" id="UP000326678"/>
    </source>
</evidence>